<evidence type="ECO:0000313" key="2">
    <source>
        <dbReference type="EMBL" id="ABC77856.1"/>
    </source>
</evidence>
<dbReference type="InterPro" id="IPR045886">
    <property type="entry name" value="ThiF/MoeB/HesA"/>
</dbReference>
<accession>Q2LUU6</accession>
<dbReference type="SUPFAM" id="SSF69572">
    <property type="entry name" value="Activating enzymes of the ubiquitin-like proteins"/>
    <property type="match status" value="1"/>
</dbReference>
<dbReference type="Pfam" id="PF00899">
    <property type="entry name" value="ThiF"/>
    <property type="match status" value="1"/>
</dbReference>
<dbReference type="Gene3D" id="3.40.50.720">
    <property type="entry name" value="NAD(P)-binding Rossmann-like Domain"/>
    <property type="match status" value="1"/>
</dbReference>
<dbReference type="InterPro" id="IPR000594">
    <property type="entry name" value="ThiF_NAD_FAD-bd"/>
</dbReference>
<dbReference type="HOGENOM" id="CLU_013325_10_4_7"/>
<dbReference type="Proteomes" id="UP000001933">
    <property type="component" value="Chromosome"/>
</dbReference>
<organism evidence="2 3">
    <name type="scientific">Syntrophus aciditrophicus (strain SB)</name>
    <dbReference type="NCBI Taxonomy" id="56780"/>
    <lineage>
        <taxon>Bacteria</taxon>
        <taxon>Pseudomonadati</taxon>
        <taxon>Thermodesulfobacteriota</taxon>
        <taxon>Syntrophia</taxon>
        <taxon>Syntrophales</taxon>
        <taxon>Syntrophaceae</taxon>
        <taxon>Syntrophus</taxon>
    </lineage>
</organism>
<name>Q2LUU6_SYNAS</name>
<dbReference type="GO" id="GO:0061504">
    <property type="term" value="P:cyclic threonylcarbamoyladenosine biosynthetic process"/>
    <property type="evidence" value="ECO:0007669"/>
    <property type="project" value="TreeGrafter"/>
</dbReference>
<evidence type="ECO:0000259" key="1">
    <source>
        <dbReference type="Pfam" id="PF00899"/>
    </source>
</evidence>
<keyword evidence="3" id="KW-1185">Reference proteome</keyword>
<proteinExistence type="predicted"/>
<dbReference type="GO" id="GO:0008641">
    <property type="term" value="F:ubiquitin-like modifier activating enzyme activity"/>
    <property type="evidence" value="ECO:0007669"/>
    <property type="project" value="InterPro"/>
</dbReference>
<dbReference type="NCBIfam" id="NF006395">
    <property type="entry name" value="PRK08644.1"/>
    <property type="match status" value="1"/>
</dbReference>
<dbReference type="eggNOG" id="COG0476">
    <property type="taxonomic scope" value="Bacteria"/>
</dbReference>
<dbReference type="AlphaFoldDB" id="Q2LUU6"/>
<sequence>MDCRPVNTAFHQHLIAKIGRENFERVRRTMVGIAGAGGLGSNCAAHLVRVGFRKLKLVDFDVVETGNLDRQFYFADQVGMYKVEALRQNLLRISSDLELAVEVRKIEQTSVRGLFSNCPIVAECLDKAEDKSMLVSELLPLDKFIVAVSGIGGCGSSDDIRVHPLKKNFVLIGDLHSDIAFRPALSPKVNIVAAKQADTILERVLSHPVS</sequence>
<dbReference type="PANTHER" id="PTHR43267">
    <property type="entry name" value="TRNA THREONYLCARBAMOYLADENOSINE DEHYDRATASE"/>
    <property type="match status" value="1"/>
</dbReference>
<dbReference type="KEGG" id="sat:SYN_00438"/>
<evidence type="ECO:0000313" key="3">
    <source>
        <dbReference type="Proteomes" id="UP000001933"/>
    </source>
</evidence>
<dbReference type="InParanoid" id="Q2LUU6"/>
<feature type="domain" description="THIF-type NAD/FAD binding fold" evidence="1">
    <location>
        <begin position="14"/>
        <end position="149"/>
    </location>
</feature>
<dbReference type="InterPro" id="IPR035985">
    <property type="entry name" value="Ubiquitin-activating_enz"/>
</dbReference>
<gene>
    <name evidence="2" type="ORF">SYN_00438</name>
</gene>
<dbReference type="STRING" id="56780.SYN_00438"/>
<dbReference type="PANTHER" id="PTHR43267:SF3">
    <property type="entry name" value="THIF PROTEIN"/>
    <property type="match status" value="1"/>
</dbReference>
<protein>
    <submittedName>
        <fullName evidence="2">ThiF family protein</fullName>
    </submittedName>
</protein>
<dbReference type="EMBL" id="CP000252">
    <property type="protein sequence ID" value="ABC77856.1"/>
    <property type="molecule type" value="Genomic_DNA"/>
</dbReference>
<dbReference type="GO" id="GO:0061503">
    <property type="term" value="F:tRNA threonylcarbamoyladenosine dehydratase"/>
    <property type="evidence" value="ECO:0007669"/>
    <property type="project" value="TreeGrafter"/>
</dbReference>
<dbReference type="InterPro" id="IPR012729">
    <property type="entry name" value="ThiF_fam2"/>
</dbReference>
<reference evidence="2 3" key="1">
    <citation type="journal article" date="2007" name="Proc. Natl. Acad. Sci. U.S.A.">
        <title>The genome of Syntrophus aciditrophicus: life at the thermodynamic limit of microbial growth.</title>
        <authorList>
            <person name="McInerney M.J."/>
            <person name="Rohlin L."/>
            <person name="Mouttaki H."/>
            <person name="Kim U."/>
            <person name="Krupp R.S."/>
            <person name="Rios-Hernandez L."/>
            <person name="Sieber J."/>
            <person name="Struchtemeyer C.G."/>
            <person name="Bhattacharyya A."/>
            <person name="Campbell J.W."/>
            <person name="Gunsalus R.P."/>
        </authorList>
    </citation>
    <scope>NUCLEOTIDE SEQUENCE [LARGE SCALE GENOMIC DNA]</scope>
    <source>
        <strain evidence="2 3">SB</strain>
    </source>
</reference>
<dbReference type="NCBIfam" id="TIGR02354">
    <property type="entry name" value="thiF_fam2"/>
    <property type="match status" value="1"/>
</dbReference>